<dbReference type="PANTHER" id="PTHR34183:SF8">
    <property type="entry name" value="ENDOLYTIC PEPTIDOGLYCAN TRANSGLYCOSYLASE RLPA-RELATED"/>
    <property type="match status" value="1"/>
</dbReference>
<dbReference type="EMBL" id="PVWO01000059">
    <property type="protein sequence ID" value="PSB57856.1"/>
    <property type="molecule type" value="Genomic_DNA"/>
</dbReference>
<comment type="similarity">
    <text evidence="3 4">Belongs to the RlpA family.</text>
</comment>
<feature type="domain" description="RlpA-like protein double-psi beta-barrel" evidence="6">
    <location>
        <begin position="188"/>
        <end position="275"/>
    </location>
</feature>
<dbReference type="InterPro" id="IPR036908">
    <property type="entry name" value="RlpA-like_sf"/>
</dbReference>
<feature type="compositionally biased region" description="Polar residues" evidence="5">
    <location>
        <begin position="146"/>
        <end position="166"/>
    </location>
</feature>
<dbReference type="InterPro" id="IPR012997">
    <property type="entry name" value="RplA"/>
</dbReference>
<dbReference type="GO" id="GO:0000270">
    <property type="term" value="P:peptidoglycan metabolic process"/>
    <property type="evidence" value="ECO:0007669"/>
    <property type="project" value="UniProtKB-UniRule"/>
</dbReference>
<proteinExistence type="inferred from homology"/>
<keyword evidence="8" id="KW-1185">Reference proteome</keyword>
<dbReference type="InterPro" id="IPR034718">
    <property type="entry name" value="RlpA"/>
</dbReference>
<protein>
    <recommendedName>
        <fullName evidence="3">Probable endolytic peptidoglycan transglycosylase RlpA</fullName>
        <ecNumber evidence="3">4.2.2.-</ecNumber>
    </recommendedName>
</protein>
<dbReference type="NCBIfam" id="TIGR00413">
    <property type="entry name" value="rlpA"/>
    <property type="match status" value="1"/>
</dbReference>
<gene>
    <name evidence="3" type="primary">rlpA</name>
    <name evidence="7" type="ORF">C7B77_06925</name>
</gene>
<reference evidence="7 8" key="1">
    <citation type="submission" date="2018-03" db="EMBL/GenBank/DDBJ databases">
        <title>The ancient ancestry and fast evolution of plastids.</title>
        <authorList>
            <person name="Moore K.R."/>
            <person name="Magnabosco C."/>
            <person name="Momper L."/>
            <person name="Gold D.A."/>
            <person name="Bosak T."/>
            <person name="Fournier G.P."/>
        </authorList>
    </citation>
    <scope>NUCLEOTIDE SEQUENCE [LARGE SCALE GENOMIC DNA]</scope>
    <source>
        <strain evidence="7 8">CCALA 037</strain>
    </source>
</reference>
<evidence type="ECO:0000313" key="8">
    <source>
        <dbReference type="Proteomes" id="UP000238937"/>
    </source>
</evidence>
<evidence type="ECO:0000256" key="3">
    <source>
        <dbReference type="HAMAP-Rule" id="MF_02071"/>
    </source>
</evidence>
<keyword evidence="1 3" id="KW-0456">Lyase</keyword>
<organism evidence="7 8">
    <name type="scientific">Chamaesiphon polymorphus CCALA 037</name>
    <dbReference type="NCBI Taxonomy" id="2107692"/>
    <lineage>
        <taxon>Bacteria</taxon>
        <taxon>Bacillati</taxon>
        <taxon>Cyanobacteriota</taxon>
        <taxon>Cyanophyceae</taxon>
        <taxon>Gomontiellales</taxon>
        <taxon>Chamaesiphonaceae</taxon>
        <taxon>Chamaesiphon</taxon>
    </lineage>
</organism>
<dbReference type="AlphaFoldDB" id="A0A2T1GJK0"/>
<evidence type="ECO:0000259" key="6">
    <source>
        <dbReference type="Pfam" id="PF03330"/>
    </source>
</evidence>
<evidence type="ECO:0000256" key="4">
    <source>
        <dbReference type="RuleBase" id="RU003495"/>
    </source>
</evidence>
<dbReference type="Gene3D" id="2.40.40.10">
    <property type="entry name" value="RlpA-like domain"/>
    <property type="match status" value="1"/>
</dbReference>
<dbReference type="EC" id="4.2.2.-" evidence="3"/>
<evidence type="ECO:0000256" key="5">
    <source>
        <dbReference type="SAM" id="MobiDB-lite"/>
    </source>
</evidence>
<dbReference type="GO" id="GO:0008932">
    <property type="term" value="F:lytic endotransglycosylase activity"/>
    <property type="evidence" value="ECO:0007669"/>
    <property type="project" value="UniProtKB-UniRule"/>
</dbReference>
<dbReference type="PANTHER" id="PTHR34183">
    <property type="entry name" value="ENDOLYTIC PEPTIDOGLYCAN TRANSGLYCOSYLASE RLPA"/>
    <property type="match status" value="1"/>
</dbReference>
<evidence type="ECO:0000256" key="2">
    <source>
        <dbReference type="ARBA" id="ARBA00023316"/>
    </source>
</evidence>
<dbReference type="Pfam" id="PF03330">
    <property type="entry name" value="DPBB_1"/>
    <property type="match status" value="1"/>
</dbReference>
<dbReference type="InterPro" id="IPR009009">
    <property type="entry name" value="RlpA-like_DPBB"/>
</dbReference>
<dbReference type="GO" id="GO:0071555">
    <property type="term" value="P:cell wall organization"/>
    <property type="evidence" value="ECO:0007669"/>
    <property type="project" value="UniProtKB-KW"/>
</dbReference>
<comment type="function">
    <text evidence="3">Lytic transglycosylase with a strong preference for naked glycan strands that lack stem peptides.</text>
</comment>
<evidence type="ECO:0000256" key="1">
    <source>
        <dbReference type="ARBA" id="ARBA00023239"/>
    </source>
</evidence>
<dbReference type="SUPFAM" id="SSF50685">
    <property type="entry name" value="Barwin-like endoglucanases"/>
    <property type="match status" value="1"/>
</dbReference>
<dbReference type="OrthoDB" id="9779128at2"/>
<keyword evidence="2 3" id="KW-0961">Cell wall biogenesis/degradation</keyword>
<dbReference type="HAMAP" id="MF_02071">
    <property type="entry name" value="RlpA"/>
    <property type="match status" value="1"/>
</dbReference>
<dbReference type="CDD" id="cd22268">
    <property type="entry name" value="DPBB_RlpA-like"/>
    <property type="match status" value="1"/>
</dbReference>
<name>A0A2T1GJK0_9CYAN</name>
<evidence type="ECO:0000313" key="7">
    <source>
        <dbReference type="EMBL" id="PSB57856.1"/>
    </source>
</evidence>
<accession>A0A2T1GJK0</accession>
<sequence length="282" mass="30227">MKWPALKHQAVKSFTTRAVSQPIEIVRSDKSQPTVINNSIAAQADVADIPQARDSWEALNPVPSDRTSAIPASQIAPIVAATDSVRAEQLHRSPEIPSFEAGLPVFIFESDHPKQIVATAIAQIDDTIVAPEPSIAIPVERPKQATIPTQSSTQSPDRLPSTSDPTPTIVKIEPPAVQPALEKIVSTQIGQASWYGSEAGSKTASGERYNPRGLTAAHRTLPFGTKVRVTNLSTGKVVVVRINDRGPFHRHRSIDISAGAAEVIGLKSQGVGRVKMEVLESE</sequence>
<dbReference type="Proteomes" id="UP000238937">
    <property type="component" value="Unassembled WGS sequence"/>
</dbReference>
<comment type="caution">
    <text evidence="7">The sequence shown here is derived from an EMBL/GenBank/DDBJ whole genome shotgun (WGS) entry which is preliminary data.</text>
</comment>
<feature type="region of interest" description="Disordered" evidence="5">
    <location>
        <begin position="139"/>
        <end position="168"/>
    </location>
</feature>